<name>A0A1M6B4Z6_9CLOT</name>
<dbReference type="PANTHER" id="PTHR43582">
    <property type="entry name" value="LINEARMYCIN RESISTANCE ATP-BINDING PROTEIN LNRL"/>
    <property type="match status" value="1"/>
</dbReference>
<organism evidence="4 5">
    <name type="scientific">Clostridium amylolyticum</name>
    <dbReference type="NCBI Taxonomy" id="1121298"/>
    <lineage>
        <taxon>Bacteria</taxon>
        <taxon>Bacillati</taxon>
        <taxon>Bacillota</taxon>
        <taxon>Clostridia</taxon>
        <taxon>Eubacteriales</taxon>
        <taxon>Clostridiaceae</taxon>
        <taxon>Clostridium</taxon>
    </lineage>
</organism>
<evidence type="ECO:0000256" key="1">
    <source>
        <dbReference type="ARBA" id="ARBA00022741"/>
    </source>
</evidence>
<gene>
    <name evidence="4" type="ORF">SAMN05444401_0630</name>
</gene>
<evidence type="ECO:0000259" key="3">
    <source>
        <dbReference type="PROSITE" id="PS50893"/>
    </source>
</evidence>
<keyword evidence="5" id="KW-1185">Reference proteome</keyword>
<dbReference type="GO" id="GO:0005524">
    <property type="term" value="F:ATP binding"/>
    <property type="evidence" value="ECO:0007669"/>
    <property type="project" value="UniProtKB-KW"/>
</dbReference>
<proteinExistence type="predicted"/>
<sequence length="311" mass="34829">MKILEVNNLTKRFGDKIAVDNLSFYVNEGEIFGLLGPNGAGKSTTINIIISLLKSSKGEINIFGKSLHKNELDIKKNIGVVPQSLAIYENLTAEENIRFFAGLYGLSGKNLKEAVDYALDFTGLTEVRKTRAKKFSGGMMRRLNIACAIAHKPKFIIMDEPTVGIDPQSRNHILRSVKLLQQEGCTILYTSHYMEEVEVLCNRIVIMDHGKIIAEGSKDELISLVSDSQNLEIQIDNMENIDMEKLKSITGVKSISVKEDNITINSSREINNLDKIIGFFTSQGVKIKNIDYKNINLEMVFLNLTGRNLRD</sequence>
<dbReference type="InterPro" id="IPR003593">
    <property type="entry name" value="AAA+_ATPase"/>
</dbReference>
<dbReference type="SMART" id="SM00382">
    <property type="entry name" value="AAA"/>
    <property type="match status" value="1"/>
</dbReference>
<dbReference type="InterPro" id="IPR003439">
    <property type="entry name" value="ABC_transporter-like_ATP-bd"/>
</dbReference>
<dbReference type="Proteomes" id="UP000184080">
    <property type="component" value="Unassembled WGS sequence"/>
</dbReference>
<keyword evidence="1" id="KW-0547">Nucleotide-binding</keyword>
<dbReference type="Pfam" id="PF00005">
    <property type="entry name" value="ABC_tran"/>
    <property type="match status" value="1"/>
</dbReference>
<evidence type="ECO:0000313" key="4">
    <source>
        <dbReference type="EMBL" id="SHI43730.1"/>
    </source>
</evidence>
<evidence type="ECO:0000256" key="2">
    <source>
        <dbReference type="ARBA" id="ARBA00022840"/>
    </source>
</evidence>
<protein>
    <submittedName>
        <fullName evidence="4">ABC-2 type transport system ATP-binding protein</fullName>
    </submittedName>
</protein>
<dbReference type="PROSITE" id="PS00211">
    <property type="entry name" value="ABC_TRANSPORTER_1"/>
    <property type="match status" value="1"/>
</dbReference>
<dbReference type="OrthoDB" id="9804819at2"/>
<dbReference type="InterPro" id="IPR027417">
    <property type="entry name" value="P-loop_NTPase"/>
</dbReference>
<dbReference type="EMBL" id="FQZO01000001">
    <property type="protein sequence ID" value="SHI43730.1"/>
    <property type="molecule type" value="Genomic_DNA"/>
</dbReference>
<feature type="domain" description="ABC transporter" evidence="3">
    <location>
        <begin position="4"/>
        <end position="234"/>
    </location>
</feature>
<dbReference type="GO" id="GO:0016887">
    <property type="term" value="F:ATP hydrolysis activity"/>
    <property type="evidence" value="ECO:0007669"/>
    <property type="project" value="InterPro"/>
</dbReference>
<accession>A0A1M6B4Z6</accession>
<keyword evidence="2 4" id="KW-0067">ATP-binding</keyword>
<dbReference type="AlphaFoldDB" id="A0A1M6B4Z6"/>
<reference evidence="4 5" key="1">
    <citation type="submission" date="2016-11" db="EMBL/GenBank/DDBJ databases">
        <authorList>
            <person name="Jaros S."/>
            <person name="Januszkiewicz K."/>
            <person name="Wedrychowicz H."/>
        </authorList>
    </citation>
    <scope>NUCLEOTIDE SEQUENCE [LARGE SCALE GENOMIC DNA]</scope>
    <source>
        <strain evidence="4 5">DSM 21864</strain>
    </source>
</reference>
<evidence type="ECO:0000313" key="5">
    <source>
        <dbReference type="Proteomes" id="UP000184080"/>
    </source>
</evidence>
<dbReference type="PANTHER" id="PTHR43582:SF2">
    <property type="entry name" value="LINEARMYCIN RESISTANCE ATP-BINDING PROTEIN LNRL"/>
    <property type="match status" value="1"/>
</dbReference>
<dbReference type="InterPro" id="IPR017871">
    <property type="entry name" value="ABC_transporter-like_CS"/>
</dbReference>
<dbReference type="SUPFAM" id="SSF52540">
    <property type="entry name" value="P-loop containing nucleoside triphosphate hydrolases"/>
    <property type="match status" value="1"/>
</dbReference>
<dbReference type="Gene3D" id="3.40.50.300">
    <property type="entry name" value="P-loop containing nucleotide triphosphate hydrolases"/>
    <property type="match status" value="1"/>
</dbReference>
<dbReference type="RefSeq" id="WP_073003747.1">
    <property type="nucleotide sequence ID" value="NZ_FQZO01000001.1"/>
</dbReference>
<dbReference type="STRING" id="1121298.SAMN05444401_0630"/>
<dbReference type="PROSITE" id="PS50893">
    <property type="entry name" value="ABC_TRANSPORTER_2"/>
    <property type="match status" value="1"/>
</dbReference>